<comment type="caution">
    <text evidence="1">The sequence shown here is derived from an EMBL/GenBank/DDBJ whole genome shotgun (WGS) entry which is preliminary data.</text>
</comment>
<accession>A0A0E2DDS2</accession>
<reference evidence="1 2" key="1">
    <citation type="submission" date="2012-10" db="EMBL/GenBank/DDBJ databases">
        <authorList>
            <person name="Harkins D.M."/>
            <person name="Durkin A.S."/>
            <person name="Brinkac L.M."/>
            <person name="Haft D.H."/>
            <person name="Selengut J.D."/>
            <person name="Sanka R."/>
            <person name="DePew J."/>
            <person name="Purushe J."/>
            <person name="Chanthongthip A."/>
            <person name="Lattana O."/>
            <person name="Phetsouvanh R."/>
            <person name="Newton P.N."/>
            <person name="Vinetz J.M."/>
            <person name="Sutton G.G."/>
            <person name="Nierman W.C."/>
            <person name="Fouts D.E."/>
        </authorList>
    </citation>
    <scope>NUCLEOTIDE SEQUENCE [LARGE SCALE GENOMIC DNA]</scope>
    <source>
        <strain evidence="1 2">UI 12758</strain>
    </source>
</reference>
<dbReference type="Proteomes" id="UP000001340">
    <property type="component" value="Unassembled WGS sequence"/>
</dbReference>
<sequence length="46" mass="5563">MLNSTIEFFNNSIILELDNSFKNIRRIRFYLRLLIYNLSILSKIDP</sequence>
<evidence type="ECO:0000313" key="1">
    <source>
        <dbReference type="EMBL" id="EKR53808.1"/>
    </source>
</evidence>
<name>A0A0E2DDS2_LEPIR</name>
<proteinExistence type="predicted"/>
<protein>
    <submittedName>
        <fullName evidence="1">Uncharacterized protein</fullName>
    </submittedName>
</protein>
<organism evidence="1 2">
    <name type="scientific">Leptospira interrogans str. UI 12758</name>
    <dbReference type="NCBI Taxonomy" id="1049938"/>
    <lineage>
        <taxon>Bacteria</taxon>
        <taxon>Pseudomonadati</taxon>
        <taxon>Spirochaetota</taxon>
        <taxon>Spirochaetia</taxon>
        <taxon>Leptospirales</taxon>
        <taxon>Leptospiraceae</taxon>
        <taxon>Leptospira</taxon>
    </lineage>
</organism>
<dbReference type="AlphaFoldDB" id="A0A0E2DDS2"/>
<dbReference type="EMBL" id="AHNR02000063">
    <property type="protein sequence ID" value="EKR53808.1"/>
    <property type="molecule type" value="Genomic_DNA"/>
</dbReference>
<gene>
    <name evidence="1" type="ORF">LEP1GSC105_0347</name>
</gene>
<evidence type="ECO:0000313" key="2">
    <source>
        <dbReference type="Proteomes" id="UP000001340"/>
    </source>
</evidence>